<feature type="compositionally biased region" description="Basic and acidic residues" evidence="1">
    <location>
        <begin position="62"/>
        <end position="71"/>
    </location>
</feature>
<accession>A0A6J4Q5V3</accession>
<feature type="compositionally biased region" description="Basic and acidic residues" evidence="1">
    <location>
        <begin position="27"/>
        <end position="49"/>
    </location>
</feature>
<dbReference type="EMBL" id="CADCUY010000541">
    <property type="protein sequence ID" value="CAA9433010.1"/>
    <property type="molecule type" value="Genomic_DNA"/>
</dbReference>
<sequence length="118" mass="12681">GTGRGDGVGAGRRHGPRGGLLPRRARLRDADAGRAVERGGRERADDRPEQPGGHVPARGRRRGDQLPDRGWHRGRGGAAEGRGRGVHRWGQQLRLGERRPVQGHRGQRPAAVQPAAGL</sequence>
<dbReference type="AlphaFoldDB" id="A0A6J4Q5V3"/>
<evidence type="ECO:0000256" key="1">
    <source>
        <dbReference type="SAM" id="MobiDB-lite"/>
    </source>
</evidence>
<feature type="region of interest" description="Disordered" evidence="1">
    <location>
        <begin position="1"/>
        <end position="118"/>
    </location>
</feature>
<name>A0A6J4Q5V3_9ACTN</name>
<gene>
    <name evidence="2" type="ORF">AVDCRST_MAG35-2724</name>
</gene>
<reference evidence="2" key="1">
    <citation type="submission" date="2020-02" db="EMBL/GenBank/DDBJ databases">
        <authorList>
            <person name="Meier V. D."/>
        </authorList>
    </citation>
    <scope>NUCLEOTIDE SEQUENCE</scope>
    <source>
        <strain evidence="2">AVDCRST_MAG35</strain>
    </source>
</reference>
<organism evidence="2">
    <name type="scientific">uncultured Quadrisphaera sp</name>
    <dbReference type="NCBI Taxonomy" id="904978"/>
    <lineage>
        <taxon>Bacteria</taxon>
        <taxon>Bacillati</taxon>
        <taxon>Actinomycetota</taxon>
        <taxon>Actinomycetes</taxon>
        <taxon>Kineosporiales</taxon>
        <taxon>Kineosporiaceae</taxon>
        <taxon>Quadrisphaera</taxon>
        <taxon>environmental samples</taxon>
    </lineage>
</organism>
<proteinExistence type="predicted"/>
<protein>
    <submittedName>
        <fullName evidence="2">Uncharacterized protein</fullName>
    </submittedName>
</protein>
<feature type="non-terminal residue" evidence="2">
    <location>
        <position position="1"/>
    </location>
</feature>
<evidence type="ECO:0000313" key="2">
    <source>
        <dbReference type="EMBL" id="CAA9433010.1"/>
    </source>
</evidence>
<feature type="compositionally biased region" description="Gly residues" evidence="1">
    <location>
        <begin position="1"/>
        <end position="10"/>
    </location>
</feature>
<feature type="non-terminal residue" evidence="2">
    <location>
        <position position="118"/>
    </location>
</feature>